<dbReference type="AlphaFoldDB" id="A0A813I8X0"/>
<organism evidence="1 2">
    <name type="scientific">Polarella glacialis</name>
    <name type="common">Dinoflagellate</name>
    <dbReference type="NCBI Taxonomy" id="89957"/>
    <lineage>
        <taxon>Eukaryota</taxon>
        <taxon>Sar</taxon>
        <taxon>Alveolata</taxon>
        <taxon>Dinophyceae</taxon>
        <taxon>Suessiales</taxon>
        <taxon>Suessiaceae</taxon>
        <taxon>Polarella</taxon>
    </lineage>
</organism>
<evidence type="ECO:0000313" key="1">
    <source>
        <dbReference type="EMBL" id="CAE8646762.1"/>
    </source>
</evidence>
<sequence length="613" mass="70205">TWQKEVCRRRGIVALLHHSICRSLERCSLEKAAEHSRNAHRRKALEGLHVRFAALAQRRSQQRRGSLEVNHAARQAALSDWRQWAARRRSRLKLISGVRRLSALMAAGRCFQGWLVCVSLEQRKRRILEPALLLKRTASSKRLFGAWKKVSTAARCRKATAAQMLSDTAQAAAALALKAWSGHSRLRARGRHLQVLARQAVSQLALRRGIAAVRSHGKVRKLARQWRAKALAHHGKGLAGVVLPAWATVAREERQSRHAEKQAFALASCRSQSWALVAWRAGAMRQRRVRCAVADLLRRQKGTVNCHCFLTWVTHTTWRQRKKQLMPLVRALRGTFLAGQMLAKWSSYCKLAQEDGARVAALLSRLVQKQRDWALTRWRVRDAAARLWLGGRGRLVVIAWRQQARRRVCLREAGVSFAHAQQLWRQKQALGCWAECSAQQLRRKLTWSLALSHEQNSTMRQSLVAWHSWCQEVRLARHVARDAVRLQLAACHWAGRCLRSVVRCWRCAVSLRCQQAAHASNARAWLNSRSSRLAVAQLRSFAAVSRRRRWLTSTAEEHWTASFQLRATRVWQGCVVRLKSRRCVMQDWLTRRQGASLNSCLQEWLLAAGRERH</sequence>
<feature type="non-terminal residue" evidence="1">
    <location>
        <position position="1"/>
    </location>
</feature>
<comment type="caution">
    <text evidence="1">The sequence shown here is derived from an EMBL/GenBank/DDBJ whole genome shotgun (WGS) entry which is preliminary data.</text>
</comment>
<proteinExistence type="predicted"/>
<protein>
    <submittedName>
        <fullName evidence="1">Uncharacterized protein</fullName>
    </submittedName>
</protein>
<reference evidence="1" key="1">
    <citation type="submission" date="2021-02" db="EMBL/GenBank/DDBJ databases">
        <authorList>
            <person name="Dougan E. K."/>
            <person name="Rhodes N."/>
            <person name="Thang M."/>
            <person name="Chan C."/>
        </authorList>
    </citation>
    <scope>NUCLEOTIDE SEQUENCE</scope>
</reference>
<feature type="non-terminal residue" evidence="1">
    <location>
        <position position="613"/>
    </location>
</feature>
<accession>A0A813I8X0</accession>
<name>A0A813I8X0_POLGL</name>
<dbReference type="Proteomes" id="UP000626109">
    <property type="component" value="Unassembled WGS sequence"/>
</dbReference>
<dbReference type="EMBL" id="CAJNNW010004779">
    <property type="protein sequence ID" value="CAE8646762.1"/>
    <property type="molecule type" value="Genomic_DNA"/>
</dbReference>
<gene>
    <name evidence="1" type="ORF">PGLA2088_LOCUS5091</name>
</gene>
<evidence type="ECO:0000313" key="2">
    <source>
        <dbReference type="Proteomes" id="UP000626109"/>
    </source>
</evidence>